<evidence type="ECO:0000313" key="16">
    <source>
        <dbReference type="Proteomes" id="UP000254792"/>
    </source>
</evidence>
<evidence type="ECO:0000256" key="13">
    <source>
        <dbReference type="ARBA" id="ARBA00042859"/>
    </source>
</evidence>
<evidence type="ECO:0000256" key="1">
    <source>
        <dbReference type="ARBA" id="ARBA00004651"/>
    </source>
</evidence>
<evidence type="ECO:0000256" key="7">
    <source>
        <dbReference type="ARBA" id="ARBA00022692"/>
    </source>
</evidence>
<keyword evidence="16" id="KW-1185">Reference proteome</keyword>
<organism evidence="15 16">
    <name type="scientific">Spiroplasma alleghenense</name>
    <dbReference type="NCBI Taxonomy" id="216931"/>
    <lineage>
        <taxon>Bacteria</taxon>
        <taxon>Bacillati</taxon>
        <taxon>Mycoplasmatota</taxon>
        <taxon>Mollicutes</taxon>
        <taxon>Entomoplasmatales</taxon>
        <taxon>Spiroplasmataceae</taxon>
        <taxon>Spiroplasma</taxon>
    </lineage>
</organism>
<protein>
    <recommendedName>
        <fullName evidence="12">Ascorbate-specific PTS system EIIC component</fullName>
    </recommendedName>
    <alternativeName>
        <fullName evidence="13">Ascorbate-specific permease IIC component UlaA</fullName>
    </alternativeName>
</protein>
<evidence type="ECO:0000256" key="6">
    <source>
        <dbReference type="ARBA" id="ARBA00022683"/>
    </source>
</evidence>
<keyword evidence="4" id="KW-1003">Cell membrane</keyword>
<evidence type="ECO:0000256" key="2">
    <source>
        <dbReference type="ARBA" id="ARBA00011738"/>
    </source>
</evidence>
<name>A0A345Z3G6_9MOLU</name>
<evidence type="ECO:0000256" key="14">
    <source>
        <dbReference type="SAM" id="Phobius"/>
    </source>
</evidence>
<feature type="transmembrane region" description="Helical" evidence="14">
    <location>
        <begin position="152"/>
        <end position="169"/>
    </location>
</feature>
<feature type="transmembrane region" description="Helical" evidence="14">
    <location>
        <begin position="41"/>
        <end position="65"/>
    </location>
</feature>
<feature type="transmembrane region" description="Helical" evidence="14">
    <location>
        <begin position="12"/>
        <end position="29"/>
    </location>
</feature>
<dbReference type="Proteomes" id="UP000254792">
    <property type="component" value="Chromosome"/>
</dbReference>
<reference evidence="15 16" key="1">
    <citation type="submission" date="2018-07" db="EMBL/GenBank/DDBJ databases">
        <title>Complete genome sequence of Spiroplasma alleghenense PLHS-1 (ATCC 51752).</title>
        <authorList>
            <person name="Chou L."/>
            <person name="Lee T.-Y."/>
            <person name="Tsai Y.-M."/>
            <person name="Kuo C.-H."/>
        </authorList>
    </citation>
    <scope>NUCLEOTIDE SEQUENCE [LARGE SCALE GENOMIC DNA]</scope>
    <source>
        <strain evidence="15 16">PLHS-1</strain>
    </source>
</reference>
<evidence type="ECO:0000256" key="11">
    <source>
        <dbReference type="ARBA" id="ARBA00038218"/>
    </source>
</evidence>
<keyword evidence="6" id="KW-0598">Phosphotransferase system</keyword>
<comment type="subcellular location">
    <subcellularLocation>
        <location evidence="1">Cell membrane</location>
        <topology evidence="1">Multi-pass membrane protein</topology>
    </subcellularLocation>
</comment>
<dbReference type="PANTHER" id="PTHR33843:SF4">
    <property type="entry name" value="ASCORBATE-SPECIFIC PTS SYSTEM EIIC COMPONENT"/>
    <property type="match status" value="1"/>
</dbReference>
<feature type="transmembrane region" description="Helical" evidence="14">
    <location>
        <begin position="85"/>
        <end position="110"/>
    </location>
</feature>
<evidence type="ECO:0000256" key="9">
    <source>
        <dbReference type="ARBA" id="ARBA00023136"/>
    </source>
</evidence>
<comment type="subunit">
    <text evidence="2">Homodimer.</text>
</comment>
<sequence>MAEFTSFLKDFFGFPAILIGIFALLGNLLQRKSFTNSIISTLTAALGFLILQAGGGFISDVLVKFSAGFKELFGIHGVLPNSDPLAINILATVSDVATMASFMLLISIILNVALARVTKFKYIFLTGHHALYSCVALAFLFKVANISIETEWWYYIIVGSIIISIYMLLTPAMTSKQMQFLTKSDKIFIGHSNSFGFAIAGQIGNLVGKLRKGKIQSTENINFPKWLSIFKHSAISVTITMFILFSVIYFSLWAIEGREAMEKIGILQAGESPVALVFILSLKFTAGLEVLMFGIRMMIGELMPALEGISKRFIPGARMAVDCPVVFAYAPTAVLIGFLSSLAGGIVGFGISIGLNSAAPAVISAVIIPGIVHHFFTGGTAATFANVKGGVLGAVLGSFVNGLITTFIPVMFLAMQSSFNFTFQPDGALMFAETDYSIFATIGSFLQWLPAKWILMVVAILLLIYLIVDGVIHEVKDRKNNPDKYLKIKENRLQEKLQYLSERKALKEKRSADRAEEKL</sequence>
<keyword evidence="8 14" id="KW-1133">Transmembrane helix</keyword>
<comment type="function">
    <text evidence="10">The phosphoenolpyruvate-dependent sugar phosphotransferase system (sugar PTS), a major carbohydrate active transport system, catalyzes the phosphorylation of incoming sugar substrates concomitantly with their translocation across the cell membrane. The enzyme II UlaABC PTS system is involved in ascorbate transport.</text>
</comment>
<evidence type="ECO:0000256" key="3">
    <source>
        <dbReference type="ARBA" id="ARBA00022448"/>
    </source>
</evidence>
<dbReference type="GO" id="GO:0009401">
    <property type="term" value="P:phosphoenolpyruvate-dependent sugar phosphotransferase system"/>
    <property type="evidence" value="ECO:0007669"/>
    <property type="project" value="UniProtKB-KW"/>
</dbReference>
<accession>A0A345Z3G6</accession>
<feature type="transmembrane region" description="Helical" evidence="14">
    <location>
        <begin position="389"/>
        <end position="415"/>
    </location>
</feature>
<proteinExistence type="inferred from homology"/>
<feature type="transmembrane region" description="Helical" evidence="14">
    <location>
        <begin position="122"/>
        <end position="140"/>
    </location>
</feature>
<dbReference type="InterPro" id="IPR004703">
    <property type="entry name" value="PTS_sugar-sp_permease"/>
</dbReference>
<feature type="transmembrane region" description="Helical" evidence="14">
    <location>
        <begin position="320"/>
        <end position="351"/>
    </location>
</feature>
<feature type="transmembrane region" description="Helical" evidence="14">
    <location>
        <begin position="234"/>
        <end position="255"/>
    </location>
</feature>
<dbReference type="RefSeq" id="WP_162807932.1">
    <property type="nucleotide sequence ID" value="NZ_CP031376.1"/>
</dbReference>
<evidence type="ECO:0000256" key="10">
    <source>
        <dbReference type="ARBA" id="ARBA00037387"/>
    </source>
</evidence>
<evidence type="ECO:0000256" key="5">
    <source>
        <dbReference type="ARBA" id="ARBA00022597"/>
    </source>
</evidence>
<feature type="transmembrane region" description="Helical" evidence="14">
    <location>
        <begin position="275"/>
        <end position="299"/>
    </location>
</feature>
<dbReference type="EMBL" id="CP031376">
    <property type="protein sequence ID" value="AXK51145.1"/>
    <property type="molecule type" value="Genomic_DNA"/>
</dbReference>
<keyword evidence="3" id="KW-0813">Transport</keyword>
<feature type="transmembrane region" description="Helical" evidence="14">
    <location>
        <begin position="357"/>
        <end position="377"/>
    </location>
</feature>
<gene>
    <name evidence="15" type="primary">sgaT</name>
    <name evidence="15" type="ORF">SALLE_v1c04710</name>
</gene>
<dbReference type="KEGG" id="salx:SALLE_v1c04710"/>
<evidence type="ECO:0000256" key="12">
    <source>
        <dbReference type="ARBA" id="ARBA00039702"/>
    </source>
</evidence>
<evidence type="ECO:0000313" key="15">
    <source>
        <dbReference type="EMBL" id="AXK51145.1"/>
    </source>
</evidence>
<dbReference type="PANTHER" id="PTHR33843">
    <property type="entry name" value="ASCORBATE-SPECIFIC PTS SYSTEM EIIC COMPONENT"/>
    <property type="match status" value="1"/>
</dbReference>
<evidence type="ECO:0000256" key="8">
    <source>
        <dbReference type="ARBA" id="ARBA00022989"/>
    </source>
</evidence>
<keyword evidence="5" id="KW-0762">Sugar transport</keyword>
<keyword evidence="9 14" id="KW-0472">Membrane</keyword>
<dbReference type="InterPro" id="IPR051562">
    <property type="entry name" value="Ascorbate-PTS_EIIC"/>
</dbReference>
<keyword evidence="7 14" id="KW-0812">Transmembrane</keyword>
<feature type="transmembrane region" description="Helical" evidence="14">
    <location>
        <begin position="453"/>
        <end position="472"/>
    </location>
</feature>
<comment type="similarity">
    <text evidence="11">Belongs to the UlaA family.</text>
</comment>
<dbReference type="AlphaFoldDB" id="A0A345Z3G6"/>
<dbReference type="Pfam" id="PF03611">
    <property type="entry name" value="EIIC-GAT"/>
    <property type="match status" value="1"/>
</dbReference>
<evidence type="ECO:0000256" key="4">
    <source>
        <dbReference type="ARBA" id="ARBA00022475"/>
    </source>
</evidence>
<dbReference type="GO" id="GO:0005886">
    <property type="term" value="C:plasma membrane"/>
    <property type="evidence" value="ECO:0007669"/>
    <property type="project" value="UniProtKB-SubCell"/>
</dbReference>